<dbReference type="EMBL" id="CDMY01000964">
    <property type="protein sequence ID" value="CEM37954.1"/>
    <property type="molecule type" value="Genomic_DNA"/>
</dbReference>
<name>A0A0G4H2R4_VITBC</name>
<dbReference type="AlphaFoldDB" id="A0A0G4H2R4"/>
<keyword evidence="1" id="KW-0812">Transmembrane</keyword>
<evidence type="ECO:0000313" key="2">
    <source>
        <dbReference type="EMBL" id="CEM37954.1"/>
    </source>
</evidence>
<dbReference type="VEuPathDB" id="CryptoDB:Vbra_19444"/>
<evidence type="ECO:0000256" key="1">
    <source>
        <dbReference type="SAM" id="Phobius"/>
    </source>
</evidence>
<organism evidence="2 3">
    <name type="scientific">Vitrella brassicaformis (strain CCMP3155)</name>
    <dbReference type="NCBI Taxonomy" id="1169540"/>
    <lineage>
        <taxon>Eukaryota</taxon>
        <taxon>Sar</taxon>
        <taxon>Alveolata</taxon>
        <taxon>Colpodellida</taxon>
        <taxon>Vitrellaceae</taxon>
        <taxon>Vitrella</taxon>
    </lineage>
</organism>
<feature type="transmembrane region" description="Helical" evidence="1">
    <location>
        <begin position="100"/>
        <end position="122"/>
    </location>
</feature>
<proteinExistence type="predicted"/>
<sequence>MPARGERRPLLGPSRTTHKALTTTLDITLRHRFLLKLFGVWAGQKIVVAVLAAFRSHARFFNTYLHTQGGGKFVLISLPYIALLILLFIYTTVPRRMPLVALAVVALSAAETLVVACALVLVPAASLLHQYLSTMVSLSLFIYQLQKALDFVSVFPYIVSGVTVVFSAPLSYPLLPVLAQPAGSYTMRPLGLLLISLYIVAVYAYVVYTAKLLVLRLHPFFELTTGDSFFAFLALYTDTSFSLVLLPIVPSS</sequence>
<feature type="transmembrane region" description="Helical" evidence="1">
    <location>
        <begin position="190"/>
        <end position="208"/>
    </location>
</feature>
<evidence type="ECO:0000313" key="3">
    <source>
        <dbReference type="Proteomes" id="UP000041254"/>
    </source>
</evidence>
<protein>
    <submittedName>
        <fullName evidence="2">Uncharacterized protein</fullName>
    </submittedName>
</protein>
<keyword evidence="3" id="KW-1185">Reference proteome</keyword>
<reference evidence="2 3" key="1">
    <citation type="submission" date="2014-11" db="EMBL/GenBank/DDBJ databases">
        <authorList>
            <person name="Zhu J."/>
            <person name="Qi W."/>
            <person name="Song R."/>
        </authorList>
    </citation>
    <scope>NUCLEOTIDE SEQUENCE [LARGE SCALE GENOMIC DNA]</scope>
</reference>
<feature type="transmembrane region" description="Helical" evidence="1">
    <location>
        <begin position="33"/>
        <end position="54"/>
    </location>
</feature>
<keyword evidence="1" id="KW-1133">Transmembrane helix</keyword>
<gene>
    <name evidence="2" type="ORF">Vbra_19444</name>
</gene>
<dbReference type="InParanoid" id="A0A0G4H2R4"/>
<feature type="transmembrane region" description="Helical" evidence="1">
    <location>
        <begin position="128"/>
        <end position="145"/>
    </location>
</feature>
<feature type="transmembrane region" description="Helical" evidence="1">
    <location>
        <begin position="229"/>
        <end position="249"/>
    </location>
</feature>
<feature type="transmembrane region" description="Helical" evidence="1">
    <location>
        <begin position="74"/>
        <end position="93"/>
    </location>
</feature>
<dbReference type="Proteomes" id="UP000041254">
    <property type="component" value="Unassembled WGS sequence"/>
</dbReference>
<feature type="transmembrane region" description="Helical" evidence="1">
    <location>
        <begin position="152"/>
        <end position="170"/>
    </location>
</feature>
<accession>A0A0G4H2R4</accession>
<keyword evidence="1" id="KW-0472">Membrane</keyword>